<dbReference type="EC" id="2.7.7.65" evidence="2"/>
<dbReference type="InterPro" id="IPR007894">
    <property type="entry name" value="MASE2"/>
</dbReference>
<reference evidence="6 7" key="1">
    <citation type="submission" date="2016-05" db="EMBL/GenBank/DDBJ databases">
        <title>Draft Genome Sequences of Stenotrophomonas maltophilia Strains Sm32COP, Sm41DVV, Sm46PAILV, SmF3, SmF22, SmSOFb1 and SmCVFa1, Isolated from Different Manures, in France.</title>
        <authorList>
            <person name="Nazaret S."/>
            <person name="Bodilis J."/>
        </authorList>
    </citation>
    <scope>NUCLEOTIDE SEQUENCE [LARGE SCALE GENOMIC DNA]</scope>
    <source>
        <strain evidence="6 7">Sm41DVV</strain>
    </source>
</reference>
<dbReference type="PANTHER" id="PTHR45138:SF9">
    <property type="entry name" value="DIGUANYLATE CYCLASE DGCM-RELATED"/>
    <property type="match status" value="1"/>
</dbReference>
<evidence type="ECO:0000313" key="6">
    <source>
        <dbReference type="EMBL" id="OBU59648.1"/>
    </source>
</evidence>
<dbReference type="CDD" id="cd01949">
    <property type="entry name" value="GGDEF"/>
    <property type="match status" value="1"/>
</dbReference>
<keyword evidence="4" id="KW-0472">Membrane</keyword>
<dbReference type="SMART" id="SM00267">
    <property type="entry name" value="GGDEF"/>
    <property type="match status" value="1"/>
</dbReference>
<feature type="transmembrane region" description="Helical" evidence="4">
    <location>
        <begin position="153"/>
        <end position="176"/>
    </location>
</feature>
<dbReference type="InterPro" id="IPR000160">
    <property type="entry name" value="GGDEF_dom"/>
</dbReference>
<name>A0AAP7KZC2_STEMA</name>
<dbReference type="Proteomes" id="UP000092125">
    <property type="component" value="Unassembled WGS sequence"/>
</dbReference>
<dbReference type="FunFam" id="3.30.70.270:FF:000001">
    <property type="entry name" value="Diguanylate cyclase domain protein"/>
    <property type="match status" value="1"/>
</dbReference>
<dbReference type="PANTHER" id="PTHR45138">
    <property type="entry name" value="REGULATORY COMPONENTS OF SENSORY TRANSDUCTION SYSTEM"/>
    <property type="match status" value="1"/>
</dbReference>
<organism evidence="6 7">
    <name type="scientific">Stenotrophomonas maltophilia</name>
    <name type="common">Pseudomonas maltophilia</name>
    <name type="synonym">Xanthomonas maltophilia</name>
    <dbReference type="NCBI Taxonomy" id="40324"/>
    <lineage>
        <taxon>Bacteria</taxon>
        <taxon>Pseudomonadati</taxon>
        <taxon>Pseudomonadota</taxon>
        <taxon>Gammaproteobacteria</taxon>
        <taxon>Lysobacterales</taxon>
        <taxon>Lysobacteraceae</taxon>
        <taxon>Stenotrophomonas</taxon>
        <taxon>Stenotrophomonas maltophilia group</taxon>
    </lineage>
</organism>
<feature type="transmembrane region" description="Helical" evidence="4">
    <location>
        <begin position="87"/>
        <end position="110"/>
    </location>
</feature>
<keyword evidence="4" id="KW-1133">Transmembrane helix</keyword>
<dbReference type="Gene3D" id="3.30.70.270">
    <property type="match status" value="1"/>
</dbReference>
<dbReference type="InterPro" id="IPR029787">
    <property type="entry name" value="Nucleotide_cyclase"/>
</dbReference>
<feature type="transmembrane region" description="Helical" evidence="4">
    <location>
        <begin position="20"/>
        <end position="40"/>
    </location>
</feature>
<dbReference type="GO" id="GO:0052621">
    <property type="term" value="F:diguanylate cyclase activity"/>
    <property type="evidence" value="ECO:0007669"/>
    <property type="project" value="UniProtKB-EC"/>
</dbReference>
<dbReference type="AlphaFoldDB" id="A0AAP7KZC2"/>
<dbReference type="Pfam" id="PF00990">
    <property type="entry name" value="GGDEF"/>
    <property type="match status" value="1"/>
</dbReference>
<gene>
    <name evidence="6" type="ORF">A9K56_18220</name>
</gene>
<proteinExistence type="predicted"/>
<evidence type="ECO:0000313" key="7">
    <source>
        <dbReference type="Proteomes" id="UP000092125"/>
    </source>
</evidence>
<dbReference type="RefSeq" id="WP_065183018.1">
    <property type="nucleotide sequence ID" value="NZ_LYVI01000016.1"/>
</dbReference>
<feature type="transmembrane region" description="Helical" evidence="4">
    <location>
        <begin position="122"/>
        <end position="141"/>
    </location>
</feature>
<evidence type="ECO:0000256" key="3">
    <source>
        <dbReference type="ARBA" id="ARBA00034247"/>
    </source>
</evidence>
<sequence length="350" mass="38453">MPYFTDSTEVAVEGIGAARRIGWMRFVGSSLAALPLASILLERQDGVWPWTLLLLNALAWPTIALVLTRRSPEPAATQFRCMVLDSFFGGAWIAFIALSIVPSALFTALLVADKIAAGGVRLALRATLALVLGFGLVWFALGFPYQPTTSQRSIMLSMPFLFVYGIGLSILSWQLARRVKSQNRQLRRLSRMDPLVELANRGFLIHRAQQALDKSQRHGGMACLLMLDVDDFKRINDSQGHRAGDQVLRNIATTLREFASPADTAARLGGDEFVVLLRDCAASDAMQMAARIRQRLHENARRTGPASDFSVSMGVAASPRHGSVEDWLALADRALYHAKRQGKDTASFAE</sequence>
<evidence type="ECO:0000256" key="2">
    <source>
        <dbReference type="ARBA" id="ARBA00012528"/>
    </source>
</evidence>
<dbReference type="InterPro" id="IPR043128">
    <property type="entry name" value="Rev_trsase/Diguanyl_cyclase"/>
</dbReference>
<keyword evidence="4" id="KW-0812">Transmembrane</keyword>
<dbReference type="EMBL" id="LYVI01000016">
    <property type="protein sequence ID" value="OBU59648.1"/>
    <property type="molecule type" value="Genomic_DNA"/>
</dbReference>
<dbReference type="Pfam" id="PF05230">
    <property type="entry name" value="MASE2"/>
    <property type="match status" value="1"/>
</dbReference>
<feature type="transmembrane region" description="Helical" evidence="4">
    <location>
        <begin position="47"/>
        <end position="67"/>
    </location>
</feature>
<evidence type="ECO:0000256" key="1">
    <source>
        <dbReference type="ARBA" id="ARBA00001946"/>
    </source>
</evidence>
<feature type="domain" description="GGDEF" evidence="5">
    <location>
        <begin position="220"/>
        <end position="350"/>
    </location>
</feature>
<protein>
    <recommendedName>
        <fullName evidence="2">diguanylate cyclase</fullName>
        <ecNumber evidence="2">2.7.7.65</ecNumber>
    </recommendedName>
</protein>
<dbReference type="PROSITE" id="PS50887">
    <property type="entry name" value="GGDEF"/>
    <property type="match status" value="1"/>
</dbReference>
<comment type="cofactor">
    <cofactor evidence="1">
        <name>Mg(2+)</name>
        <dbReference type="ChEBI" id="CHEBI:18420"/>
    </cofactor>
</comment>
<evidence type="ECO:0000256" key="4">
    <source>
        <dbReference type="SAM" id="Phobius"/>
    </source>
</evidence>
<comment type="catalytic activity">
    <reaction evidence="3">
        <text>2 GTP = 3',3'-c-di-GMP + 2 diphosphate</text>
        <dbReference type="Rhea" id="RHEA:24898"/>
        <dbReference type="ChEBI" id="CHEBI:33019"/>
        <dbReference type="ChEBI" id="CHEBI:37565"/>
        <dbReference type="ChEBI" id="CHEBI:58805"/>
        <dbReference type="EC" id="2.7.7.65"/>
    </reaction>
</comment>
<dbReference type="NCBIfam" id="TIGR00254">
    <property type="entry name" value="GGDEF"/>
    <property type="match status" value="1"/>
</dbReference>
<dbReference type="SUPFAM" id="SSF55073">
    <property type="entry name" value="Nucleotide cyclase"/>
    <property type="match status" value="1"/>
</dbReference>
<dbReference type="InterPro" id="IPR050469">
    <property type="entry name" value="Diguanylate_Cyclase"/>
</dbReference>
<comment type="caution">
    <text evidence="6">The sequence shown here is derived from an EMBL/GenBank/DDBJ whole genome shotgun (WGS) entry which is preliminary data.</text>
</comment>
<evidence type="ECO:0000259" key="5">
    <source>
        <dbReference type="PROSITE" id="PS50887"/>
    </source>
</evidence>
<accession>A0AAP7KZC2</accession>